<dbReference type="EC" id="2.4.2.-" evidence="15"/>
<feature type="compositionally biased region" description="Basic and acidic residues" evidence="16">
    <location>
        <begin position="59"/>
        <end position="70"/>
    </location>
</feature>
<dbReference type="InterPro" id="IPR036930">
    <property type="entry name" value="WGR_dom_sf"/>
</dbReference>
<keyword evidence="11" id="KW-0238">DNA-binding</keyword>
<dbReference type="Gene3D" id="1.20.142.10">
    <property type="entry name" value="Poly(ADP-ribose) polymerase, regulatory domain"/>
    <property type="match status" value="1"/>
</dbReference>
<evidence type="ECO:0000256" key="15">
    <source>
        <dbReference type="RuleBase" id="RU362114"/>
    </source>
</evidence>
<comment type="catalytic activity">
    <reaction evidence="14">
        <text>NAD(+) + (ADP-D-ribosyl)n-acceptor = nicotinamide + (ADP-D-ribosyl)n+1-acceptor + H(+).</text>
        <dbReference type="EC" id="2.4.2.30"/>
    </reaction>
</comment>
<dbReference type="Pfam" id="PF00644">
    <property type="entry name" value="PARP"/>
    <property type="match status" value="1"/>
</dbReference>
<evidence type="ECO:0000256" key="6">
    <source>
        <dbReference type="ARBA" id="ARBA00022737"/>
    </source>
</evidence>
<feature type="domain" description="PARP alpha-helical" evidence="18">
    <location>
        <begin position="322"/>
        <end position="448"/>
    </location>
</feature>
<evidence type="ECO:0000313" key="21">
    <source>
        <dbReference type="Proteomes" id="UP001212841"/>
    </source>
</evidence>
<dbReference type="PANTHER" id="PTHR10459:SF60">
    <property type="entry name" value="POLY [ADP-RIBOSE] POLYMERASE 2"/>
    <property type="match status" value="1"/>
</dbReference>
<dbReference type="SUPFAM" id="SSF142921">
    <property type="entry name" value="WGR domain-like"/>
    <property type="match status" value="1"/>
</dbReference>
<evidence type="ECO:0000256" key="10">
    <source>
        <dbReference type="ARBA" id="ARBA00023027"/>
    </source>
</evidence>
<dbReference type="FunFam" id="1.20.142.10:FF:000002">
    <property type="entry name" value="Poly [ADP-ribose] polymerase"/>
    <property type="match status" value="1"/>
</dbReference>
<dbReference type="GO" id="GO:0070212">
    <property type="term" value="P:protein poly-ADP-ribosylation"/>
    <property type="evidence" value="ECO:0007669"/>
    <property type="project" value="TreeGrafter"/>
</dbReference>
<evidence type="ECO:0000256" key="13">
    <source>
        <dbReference type="ARBA" id="ARBA00024347"/>
    </source>
</evidence>
<gene>
    <name evidence="20" type="ORF">HK097_006804</name>
</gene>
<sequence length="712" mass="79738">MTTPVKFRSGSEYLRQATTLKTASHCLSLKSLTTNFDIQTGTEKQRKMVGTRSSARLAAAKEDKKKRVAENDEDTEVDSAGPSTTQKRTATKPPTKRARKAKEPAPASADETESTNVDVPKVPKEVNAPAKKGRARTKKAVVGEQQDEDGDVKMEEAEEDNKKGKKGKKGDTSNVNALVDPSCPLIGSHRVYKSRGVIYDATLNQTNIGQNNNKYYYIQLLETKPEVQQHITYAVWTHWGRVGENGQNGLFDNLDLEGALAKFEEKFKAKTALTWSQRHQDPRNNKYTFIERDYEESDEPTPSKTSPSKTKKEPFTSAETETCTLSPEIQSLLSLIFSKTVMQNTLASLKYDSNKLPLGKLSKNTIRKGFTALKALAEVIEDPKKAQEEHGADYLSVLKSLTSQYYTVIPHVFGRTQPPVINNVEMVKMEVELIESLGDMEIATELMEAAITKEDEDGGKKPHPLDQQYAGLNLEEMTLVDPKSTEYKHLSLYLQKTHGPTHTTPLEIEQIFRITRLKEEERYSAGRFDAFEEERDDRRLLWHASRVSNFGGILSQGLRIAPPEAPVTGYDYGKGVYFADMVSKSCGYCCHGLSNNTGLLLLCEVQLGNPQYESWPLDPAAASHAKQANALATRAPGQTQPVKWMDAGVVNKKLSGVQMPETKGNPLKAIKPPKKTRSSFEKYTEYIVYNVAQIQMRYLFRCKFDPKDTHYD</sequence>
<evidence type="ECO:0000256" key="4">
    <source>
        <dbReference type="ARBA" id="ARBA00022695"/>
    </source>
</evidence>
<dbReference type="Proteomes" id="UP001212841">
    <property type="component" value="Unassembled WGS sequence"/>
</dbReference>
<dbReference type="CDD" id="cd01437">
    <property type="entry name" value="parp_like"/>
    <property type="match status" value="1"/>
</dbReference>
<feature type="region of interest" description="Disordered" evidence="16">
    <location>
        <begin position="290"/>
        <end position="321"/>
    </location>
</feature>
<dbReference type="SMART" id="SM00773">
    <property type="entry name" value="WGR"/>
    <property type="match status" value="1"/>
</dbReference>
<organism evidence="20 21">
    <name type="scientific">Rhizophlyctis rosea</name>
    <dbReference type="NCBI Taxonomy" id="64517"/>
    <lineage>
        <taxon>Eukaryota</taxon>
        <taxon>Fungi</taxon>
        <taxon>Fungi incertae sedis</taxon>
        <taxon>Chytridiomycota</taxon>
        <taxon>Chytridiomycota incertae sedis</taxon>
        <taxon>Chytridiomycetes</taxon>
        <taxon>Rhizophlyctidales</taxon>
        <taxon>Rhizophlyctidaceae</taxon>
        <taxon>Rhizophlyctis</taxon>
    </lineage>
</organism>
<evidence type="ECO:0000313" key="20">
    <source>
        <dbReference type="EMBL" id="KAJ3052158.1"/>
    </source>
</evidence>
<keyword evidence="6" id="KW-0677">Repeat</keyword>
<keyword evidence="21" id="KW-1185">Reference proteome</keyword>
<keyword evidence="7" id="KW-0013">ADP-ribosylation</keyword>
<dbReference type="PANTHER" id="PTHR10459">
    <property type="entry name" value="DNA LIGASE"/>
    <property type="match status" value="1"/>
</dbReference>
<evidence type="ECO:0000256" key="8">
    <source>
        <dbReference type="ARBA" id="ARBA00022771"/>
    </source>
</evidence>
<dbReference type="Pfam" id="PF05406">
    <property type="entry name" value="WGR"/>
    <property type="match status" value="1"/>
</dbReference>
<dbReference type="GO" id="GO:0016779">
    <property type="term" value="F:nucleotidyltransferase activity"/>
    <property type="evidence" value="ECO:0007669"/>
    <property type="project" value="UniProtKB-KW"/>
</dbReference>
<evidence type="ECO:0000256" key="14">
    <source>
        <dbReference type="ARBA" id="ARBA00033987"/>
    </source>
</evidence>
<proteinExistence type="inferred from homology"/>
<keyword evidence="10 15" id="KW-0520">NAD</keyword>
<dbReference type="GO" id="GO:0005730">
    <property type="term" value="C:nucleolus"/>
    <property type="evidence" value="ECO:0007669"/>
    <property type="project" value="TreeGrafter"/>
</dbReference>
<evidence type="ECO:0000256" key="1">
    <source>
        <dbReference type="ARBA" id="ARBA00004123"/>
    </source>
</evidence>
<dbReference type="InterPro" id="IPR036616">
    <property type="entry name" value="Poly(ADP-ribose)pol_reg_dom_sf"/>
</dbReference>
<evidence type="ECO:0000259" key="19">
    <source>
        <dbReference type="PROSITE" id="PS51977"/>
    </source>
</evidence>
<evidence type="ECO:0000256" key="11">
    <source>
        <dbReference type="ARBA" id="ARBA00023125"/>
    </source>
</evidence>
<feature type="domain" description="PARP catalytic" evidence="17">
    <location>
        <begin position="463"/>
        <end position="711"/>
    </location>
</feature>
<reference evidence="20" key="1">
    <citation type="submission" date="2020-05" db="EMBL/GenBank/DDBJ databases">
        <title>Phylogenomic resolution of chytrid fungi.</title>
        <authorList>
            <person name="Stajich J.E."/>
            <person name="Amses K."/>
            <person name="Simmons R."/>
            <person name="Seto K."/>
            <person name="Myers J."/>
            <person name="Bonds A."/>
            <person name="Quandt C.A."/>
            <person name="Barry K."/>
            <person name="Liu P."/>
            <person name="Grigoriev I."/>
            <person name="Longcore J.E."/>
            <person name="James T.Y."/>
        </authorList>
    </citation>
    <scope>NUCLEOTIDE SEQUENCE</scope>
    <source>
        <strain evidence="20">JEL0318</strain>
    </source>
</reference>
<evidence type="ECO:0000259" key="18">
    <source>
        <dbReference type="PROSITE" id="PS51060"/>
    </source>
</evidence>
<dbReference type="InterPro" id="IPR012317">
    <property type="entry name" value="Poly(ADP-ribose)pol_cat_dom"/>
</dbReference>
<dbReference type="InterPro" id="IPR004102">
    <property type="entry name" value="Poly(ADP-ribose)pol_reg_dom"/>
</dbReference>
<dbReference type="InterPro" id="IPR050800">
    <property type="entry name" value="ARTD/PARP"/>
</dbReference>
<dbReference type="PROSITE" id="PS51060">
    <property type="entry name" value="PARP_ALPHA_HD"/>
    <property type="match status" value="1"/>
</dbReference>
<accession>A0AAD5SCE1</accession>
<dbReference type="GO" id="GO:0003950">
    <property type="term" value="F:NAD+ poly-ADP-ribosyltransferase activity"/>
    <property type="evidence" value="ECO:0007669"/>
    <property type="project" value="UniProtKB-UniRule"/>
</dbReference>
<comment type="caution">
    <text evidence="20">The sequence shown here is derived from an EMBL/GenBank/DDBJ whole genome shotgun (WGS) entry which is preliminary data.</text>
</comment>
<comment type="subcellular location">
    <subcellularLocation>
        <location evidence="1">Nucleus</location>
    </subcellularLocation>
</comment>
<evidence type="ECO:0000256" key="9">
    <source>
        <dbReference type="ARBA" id="ARBA00022833"/>
    </source>
</evidence>
<dbReference type="AlphaFoldDB" id="A0AAD5SCE1"/>
<evidence type="ECO:0000256" key="16">
    <source>
        <dbReference type="SAM" id="MobiDB-lite"/>
    </source>
</evidence>
<evidence type="ECO:0000256" key="3">
    <source>
        <dbReference type="ARBA" id="ARBA00022679"/>
    </source>
</evidence>
<keyword evidence="4" id="KW-0548">Nucleotidyltransferase</keyword>
<evidence type="ECO:0000259" key="17">
    <source>
        <dbReference type="PROSITE" id="PS51059"/>
    </source>
</evidence>
<feature type="region of interest" description="Disordered" evidence="16">
    <location>
        <begin position="45"/>
        <end position="175"/>
    </location>
</feature>
<evidence type="ECO:0000256" key="12">
    <source>
        <dbReference type="ARBA" id="ARBA00023242"/>
    </source>
</evidence>
<feature type="compositionally biased region" description="Low complexity" evidence="16">
    <location>
        <begin position="84"/>
        <end position="93"/>
    </location>
</feature>
<keyword evidence="8" id="KW-0863">Zinc-finger</keyword>
<dbReference type="GO" id="GO:0008270">
    <property type="term" value="F:zinc ion binding"/>
    <property type="evidence" value="ECO:0007669"/>
    <property type="project" value="UniProtKB-KW"/>
</dbReference>
<keyword evidence="9" id="KW-0862">Zinc</keyword>
<dbReference type="InterPro" id="IPR008893">
    <property type="entry name" value="WGR_domain"/>
</dbReference>
<dbReference type="PROSITE" id="PS51059">
    <property type="entry name" value="PARP_CATALYTIC"/>
    <property type="match status" value="1"/>
</dbReference>
<evidence type="ECO:0000256" key="5">
    <source>
        <dbReference type="ARBA" id="ARBA00022723"/>
    </source>
</evidence>
<dbReference type="SUPFAM" id="SSF47587">
    <property type="entry name" value="Domain of poly(ADP-ribose) polymerase"/>
    <property type="match status" value="1"/>
</dbReference>
<dbReference type="Gene3D" id="3.90.228.10">
    <property type="match status" value="1"/>
</dbReference>
<evidence type="ECO:0000256" key="7">
    <source>
        <dbReference type="ARBA" id="ARBA00022765"/>
    </source>
</evidence>
<keyword evidence="3 15" id="KW-0808">Transferase</keyword>
<dbReference type="PROSITE" id="PS51977">
    <property type="entry name" value="WGR"/>
    <property type="match status" value="1"/>
</dbReference>
<comment type="similarity">
    <text evidence="13">Belongs to the ARTD/PARP family.</text>
</comment>
<dbReference type="GO" id="GO:0006302">
    <property type="term" value="P:double-strand break repair"/>
    <property type="evidence" value="ECO:0007669"/>
    <property type="project" value="TreeGrafter"/>
</dbReference>
<dbReference type="GO" id="GO:0003677">
    <property type="term" value="F:DNA binding"/>
    <property type="evidence" value="ECO:0007669"/>
    <property type="project" value="UniProtKB-KW"/>
</dbReference>
<keyword evidence="2 15" id="KW-0328">Glycosyltransferase</keyword>
<dbReference type="GO" id="GO:1990404">
    <property type="term" value="F:NAD+-protein mono-ADP-ribosyltransferase activity"/>
    <property type="evidence" value="ECO:0007669"/>
    <property type="project" value="TreeGrafter"/>
</dbReference>
<evidence type="ECO:0000256" key="2">
    <source>
        <dbReference type="ARBA" id="ARBA00022676"/>
    </source>
</evidence>
<feature type="domain" description="WGR" evidence="19">
    <location>
        <begin position="188"/>
        <end position="287"/>
    </location>
</feature>
<dbReference type="SUPFAM" id="SSF56399">
    <property type="entry name" value="ADP-ribosylation"/>
    <property type="match status" value="1"/>
</dbReference>
<dbReference type="Pfam" id="PF02877">
    <property type="entry name" value="PARP_reg"/>
    <property type="match status" value="1"/>
</dbReference>
<name>A0AAD5SCE1_9FUNG</name>
<keyword evidence="5" id="KW-0479">Metal-binding</keyword>
<protein>
    <recommendedName>
        <fullName evidence="15">Poly [ADP-ribose] polymerase</fullName>
        <shortName evidence="15">PARP</shortName>
        <ecNumber evidence="15">2.4.2.-</ecNumber>
    </recommendedName>
</protein>
<dbReference type="EMBL" id="JADGJD010000320">
    <property type="protein sequence ID" value="KAJ3052158.1"/>
    <property type="molecule type" value="Genomic_DNA"/>
</dbReference>
<keyword evidence="12" id="KW-0539">Nucleus</keyword>